<gene>
    <name evidence="6" type="ORF">PC110_g13715</name>
    <name evidence="2" type="ORF">PC113_g15074</name>
    <name evidence="3" type="ORF">PC117_g20668</name>
    <name evidence="4" type="ORF">PC118_g18768</name>
    <name evidence="5" type="ORF">PC129_g17806</name>
</gene>
<dbReference type="Proteomes" id="UP000735874">
    <property type="component" value="Unassembled WGS sequence"/>
</dbReference>
<dbReference type="EMBL" id="RCML01000958">
    <property type="protein sequence ID" value="KAG2967133.1"/>
    <property type="molecule type" value="Genomic_DNA"/>
</dbReference>
<evidence type="ECO:0000313" key="3">
    <source>
        <dbReference type="EMBL" id="KAG2905794.1"/>
    </source>
</evidence>
<reference evidence="6 7" key="1">
    <citation type="submission" date="2018-01" db="EMBL/GenBank/DDBJ databases">
        <title>Draft genome of the strawberry crown rot pathogen Phytophthora cactorum.</title>
        <authorList>
            <person name="Armitage A.D."/>
            <person name="Lysoe E."/>
            <person name="Nellist C.F."/>
            <person name="Harrison R.J."/>
            <person name="Brurberg M.B."/>
        </authorList>
    </citation>
    <scope>NUCLEOTIDE SEQUENCE [LARGE SCALE GENOMIC DNA]</scope>
    <source>
        <strain evidence="6 7">10300</strain>
    </source>
</reference>
<proteinExistence type="predicted"/>
<dbReference type="OrthoDB" id="10298508at2759"/>
<feature type="region of interest" description="Disordered" evidence="1">
    <location>
        <begin position="119"/>
        <end position="149"/>
    </location>
</feature>
<dbReference type="Proteomes" id="UP000251314">
    <property type="component" value="Unassembled WGS sequence"/>
</dbReference>
<dbReference type="Proteomes" id="UP000760860">
    <property type="component" value="Unassembled WGS sequence"/>
</dbReference>
<accession>A0A329RYV9</accession>
<protein>
    <submittedName>
        <fullName evidence="6">Uncharacterized protein</fullName>
    </submittedName>
</protein>
<evidence type="ECO:0000313" key="5">
    <source>
        <dbReference type="EMBL" id="KAG3211212.1"/>
    </source>
</evidence>
<evidence type="ECO:0000256" key="1">
    <source>
        <dbReference type="SAM" id="MobiDB-lite"/>
    </source>
</evidence>
<organism evidence="6 7">
    <name type="scientific">Phytophthora cactorum</name>
    <dbReference type="NCBI Taxonomy" id="29920"/>
    <lineage>
        <taxon>Eukaryota</taxon>
        <taxon>Sar</taxon>
        <taxon>Stramenopiles</taxon>
        <taxon>Oomycota</taxon>
        <taxon>Peronosporomycetes</taxon>
        <taxon>Peronosporales</taxon>
        <taxon>Peronosporaceae</taxon>
        <taxon>Phytophthora</taxon>
    </lineage>
</organism>
<feature type="region of interest" description="Disordered" evidence="1">
    <location>
        <begin position="1"/>
        <end position="52"/>
    </location>
</feature>
<dbReference type="EMBL" id="RCMK01000980">
    <property type="protein sequence ID" value="KAG2905794.1"/>
    <property type="molecule type" value="Genomic_DNA"/>
</dbReference>
<dbReference type="AlphaFoldDB" id="A0A329RYV9"/>
<evidence type="ECO:0000313" key="6">
    <source>
        <dbReference type="EMBL" id="RAW29933.1"/>
    </source>
</evidence>
<dbReference type="Proteomes" id="UP000736787">
    <property type="component" value="Unassembled WGS sequence"/>
</dbReference>
<comment type="caution">
    <text evidence="6">The sequence shown here is derived from an EMBL/GenBank/DDBJ whole genome shotgun (WGS) entry which is preliminary data.</text>
</comment>
<dbReference type="EMBL" id="MJFZ01000399">
    <property type="protein sequence ID" value="RAW29933.1"/>
    <property type="molecule type" value="Genomic_DNA"/>
</dbReference>
<dbReference type="Proteomes" id="UP000697107">
    <property type="component" value="Unassembled WGS sequence"/>
</dbReference>
<dbReference type="EMBL" id="RCMG01000545">
    <property type="protein sequence ID" value="KAG2852374.1"/>
    <property type="molecule type" value="Genomic_DNA"/>
</dbReference>
<feature type="compositionally biased region" description="Polar residues" evidence="1">
    <location>
        <begin position="31"/>
        <end position="46"/>
    </location>
</feature>
<name>A0A329RYV9_9STRA</name>
<keyword evidence="7" id="KW-1185">Reference proteome</keyword>
<evidence type="ECO:0000313" key="7">
    <source>
        <dbReference type="Proteomes" id="UP000251314"/>
    </source>
</evidence>
<feature type="compositionally biased region" description="Basic residues" evidence="1">
    <location>
        <begin position="1"/>
        <end position="12"/>
    </location>
</feature>
<evidence type="ECO:0000313" key="4">
    <source>
        <dbReference type="EMBL" id="KAG2967133.1"/>
    </source>
</evidence>
<sequence length="177" mass="18613">MRTSRGNRRKQRPTGFDPTTTEPGVAVRPQTAKQATSSEENTSTAIRTADVATTVSPTTVPAVMTASGGAAAPRTPALDITAARQTAAAVHYTNLRSMARVDNGEAAEWLTTAVLSSEARGAAGNDQPARDKNAKGDSQSAGDSKLTHDNSNALVTKWTAVMTCPARTARQLHRQLQ</sequence>
<reference evidence="2" key="2">
    <citation type="submission" date="2018-10" db="EMBL/GenBank/DDBJ databases">
        <title>Effector identification in a new, highly contiguous assembly of the strawberry crown rot pathogen Phytophthora cactorum.</title>
        <authorList>
            <person name="Armitage A.D."/>
            <person name="Nellist C.F."/>
            <person name="Bates H."/>
            <person name="Vickerstaff R.J."/>
            <person name="Harrison R.J."/>
        </authorList>
    </citation>
    <scope>NUCLEOTIDE SEQUENCE</scope>
    <source>
        <strain evidence="2">15-7</strain>
        <strain evidence="3">4040</strain>
        <strain evidence="4">P415</strain>
        <strain evidence="5">P421</strain>
    </source>
</reference>
<dbReference type="VEuPathDB" id="FungiDB:PC110_g13715"/>
<evidence type="ECO:0000313" key="2">
    <source>
        <dbReference type="EMBL" id="KAG2852374.1"/>
    </source>
</evidence>
<dbReference type="EMBL" id="RCMV01000984">
    <property type="protein sequence ID" value="KAG3211212.1"/>
    <property type="molecule type" value="Genomic_DNA"/>
</dbReference>